<evidence type="ECO:0000259" key="3">
    <source>
        <dbReference type="PROSITE" id="PS50837"/>
    </source>
</evidence>
<name>A0A8H6X3M2_9AGAR</name>
<evidence type="ECO:0000313" key="4">
    <source>
        <dbReference type="EMBL" id="KAF7333562.1"/>
    </source>
</evidence>
<dbReference type="PANTHER" id="PTHR10039">
    <property type="entry name" value="AMELOGENIN"/>
    <property type="match status" value="1"/>
</dbReference>
<gene>
    <name evidence="4" type="ORF">MSAN_02415200</name>
</gene>
<comment type="caution">
    <text evidence="4">The sequence shown here is derived from an EMBL/GenBank/DDBJ whole genome shotgun (WGS) entry which is preliminary data.</text>
</comment>
<dbReference type="Gene3D" id="3.40.50.300">
    <property type="entry name" value="P-loop containing nucleotide triphosphate hydrolases"/>
    <property type="match status" value="1"/>
</dbReference>
<dbReference type="InterPro" id="IPR056884">
    <property type="entry name" value="NPHP3-like_N"/>
</dbReference>
<feature type="region of interest" description="Disordered" evidence="2">
    <location>
        <begin position="107"/>
        <end position="131"/>
    </location>
</feature>
<proteinExistence type="predicted"/>
<dbReference type="InterPro" id="IPR027417">
    <property type="entry name" value="P-loop_NTPase"/>
</dbReference>
<evidence type="ECO:0000313" key="5">
    <source>
        <dbReference type="Proteomes" id="UP000623467"/>
    </source>
</evidence>
<sequence>MPAAINDWIQLHRDRIVCDPSLVLTTKKRTGNAQNSSEIQSGTFSAAISTKQDTSARQQPRIVSWRNCEDIETNTDPLTGSNTARTDYWDTVESMSGGRTINLTVHGGTGGSGGHGENSGGQGGPGEGPKFTFNNSSVNLRYLHETRIAGSGKSTLSATIVNNLRKRKTPVAAQFFISRNIPETVDPKKLVPTIALQLAEFSPAAAHIIEATLKDGVPASQEEQVEELLLALIQEICKSNRVIILIDALDELEDAAVVVPKLLSLLAPTAKESDLPDKLRFIVTSRPEYWAVISSYESLNHAVFKQEALTTDKDEFWSFTVGRFQEIKKELNIKGPGWDDWPSGYQMSKLSEAADGLFHYAATALQWIKEQIQRDGTTAKGWVFEKFSKLGTGDLEELYKVILTSFENMEVGAQDPEQRENRLQSFRDVIGTILVLYEPLTIGQIIALSSQKHFDVKNFLCRQFCSVLIPGTSTSFEEATPQMHKSFRDYIMGEHAPPEFHIHMGQAHFGTAKSCLEVIVGGDSQSDAVLEYSNRHWYKHLRKAVEGEATFQDEGIWNLLGMMVEGANAKIEKGNAVGVFIDVGTVGWRLLESGENFENINKGKRGVWSGLPLLPILALLTSPHSLPLLFLSLVVRAILLSLVLALLTSCPLLASSGCEVRAAPLSPVLAPLTSCPLRASSGGCVPLLCRWSLPHSLPVLFVPLVVGACRSSPVRAAPLSPVLALLTSRPLCASSRRCVLSPVLASLTSPALLVSSRYSVRAAPLSPVLASLTSRPLLASSWRCVPLLCRQALPHSLPVLFVPLAGVCHSSPVRAILLSPVLALLTSHPLRASSGGCVPLLCRRSLPRSLPVLFVPLPVRAAPLLLVLASLTSRPLCASSRRYVPLLCRRSLPRSLPALFVPLAGVCHSSVAAGACHSSVTSPCLAHFPSSSCLQWSVRAAPLSPVLASLTSRPPCASSRCMLLLCRRSLPRSLPVLFLPLAVRAAPLLLVLASLTSCPLCASSRRCVPLLCRWSLPRSLPVLFVPLATRACRSSVTGPCLTHFPSSSCLYRCMLLLCRRSLPRSLPILFLPLAGGVCHSSVAGPCLTHFPSSSCL</sequence>
<dbReference type="EMBL" id="JACAZH010000054">
    <property type="protein sequence ID" value="KAF7333562.1"/>
    <property type="molecule type" value="Genomic_DNA"/>
</dbReference>
<accession>A0A8H6X3M2</accession>
<keyword evidence="1" id="KW-0677">Repeat</keyword>
<dbReference type="Pfam" id="PF24883">
    <property type="entry name" value="NPHP3_N"/>
    <property type="match status" value="1"/>
</dbReference>
<dbReference type="OrthoDB" id="3262196at2759"/>
<evidence type="ECO:0000256" key="2">
    <source>
        <dbReference type="SAM" id="MobiDB-lite"/>
    </source>
</evidence>
<feature type="compositionally biased region" description="Gly residues" evidence="2">
    <location>
        <begin position="107"/>
        <end position="127"/>
    </location>
</feature>
<dbReference type="SUPFAM" id="SSF52540">
    <property type="entry name" value="P-loop containing nucleoside triphosphate hydrolases"/>
    <property type="match status" value="1"/>
</dbReference>
<evidence type="ECO:0000256" key="1">
    <source>
        <dbReference type="ARBA" id="ARBA00022737"/>
    </source>
</evidence>
<feature type="domain" description="NACHT" evidence="3">
    <location>
        <begin position="141"/>
        <end position="287"/>
    </location>
</feature>
<organism evidence="4 5">
    <name type="scientific">Mycena sanguinolenta</name>
    <dbReference type="NCBI Taxonomy" id="230812"/>
    <lineage>
        <taxon>Eukaryota</taxon>
        <taxon>Fungi</taxon>
        <taxon>Dikarya</taxon>
        <taxon>Basidiomycota</taxon>
        <taxon>Agaricomycotina</taxon>
        <taxon>Agaricomycetes</taxon>
        <taxon>Agaricomycetidae</taxon>
        <taxon>Agaricales</taxon>
        <taxon>Marasmiineae</taxon>
        <taxon>Mycenaceae</taxon>
        <taxon>Mycena</taxon>
    </lineage>
</organism>
<keyword evidence="5" id="KW-1185">Reference proteome</keyword>
<dbReference type="PROSITE" id="PS50837">
    <property type="entry name" value="NACHT"/>
    <property type="match status" value="1"/>
</dbReference>
<protein>
    <recommendedName>
        <fullName evidence="3">NACHT domain-containing protein</fullName>
    </recommendedName>
</protein>
<dbReference type="Proteomes" id="UP000623467">
    <property type="component" value="Unassembled WGS sequence"/>
</dbReference>
<dbReference type="InterPro" id="IPR007111">
    <property type="entry name" value="NACHT_NTPase"/>
</dbReference>
<dbReference type="AlphaFoldDB" id="A0A8H6X3M2"/>
<reference evidence="4" key="1">
    <citation type="submission" date="2020-05" db="EMBL/GenBank/DDBJ databases">
        <title>Mycena genomes resolve the evolution of fungal bioluminescence.</title>
        <authorList>
            <person name="Tsai I.J."/>
        </authorList>
    </citation>
    <scope>NUCLEOTIDE SEQUENCE</scope>
    <source>
        <strain evidence="4">160909Yilan</strain>
    </source>
</reference>